<evidence type="ECO:0000313" key="5">
    <source>
        <dbReference type="Proteomes" id="UP001144396"/>
    </source>
</evidence>
<dbReference type="PANTHER" id="PTHR46401:SF2">
    <property type="entry name" value="GLYCOSYLTRANSFERASE WBBK-RELATED"/>
    <property type="match status" value="1"/>
</dbReference>
<dbReference type="EMBL" id="BSDP01000001">
    <property type="protein sequence ID" value="GLI26105.1"/>
    <property type="molecule type" value="Genomic_DNA"/>
</dbReference>
<feature type="domain" description="Glycosyltransferase subfamily 4-like N-terminal" evidence="3">
    <location>
        <begin position="92"/>
        <end position="174"/>
    </location>
</feature>
<gene>
    <name evidence="4" type="ORF">ARHIZOSPH14_03470</name>
</gene>
<sequence>MSTRLQLVVDPIAAATTGPLVRYTTDLARALVATAPPRCSVEGIVSAVSGRDLRHVRTTVPGLDELTSTTLQRRELAAAWQLGIGGPGGMLHSPNLLAPLKRHDRTLDGTQVVVTVHDVFAWTDPQRLGSVQVAWQRAALRRASKHADAVVVPSHALAERLAEFADFGDRVRVIGDAPRSGLAVPPDPARVRAAHGLHEGAYVVAAVPPGDESVALLQAALDLPEARGIDLVVVAPATPAADGEDDAAAPAAVRTRIVAEPGPADLAALLAGAIAFVDLRADAQDATAAIEALSLGVPVVHAGAPVHHEATADASVPVDVSTRSVAAAADAIARLGSDPALRQSLAIAGTDRARMFTWQDVGERVWQLHADL</sequence>
<keyword evidence="2 4" id="KW-0808">Transferase</keyword>
<name>A0A9W6CUV0_9MICO</name>
<keyword evidence="5" id="KW-1185">Reference proteome</keyword>
<reference evidence="4" key="1">
    <citation type="submission" date="2022-12" db="EMBL/GenBank/DDBJ databases">
        <title>Reference genome sequencing for broad-spectrum identification of bacterial and archaeal isolates by mass spectrometry.</title>
        <authorList>
            <person name="Sekiguchi Y."/>
            <person name="Tourlousse D.M."/>
        </authorList>
    </citation>
    <scope>NUCLEOTIDE SEQUENCE</scope>
    <source>
        <strain evidence="4">14</strain>
    </source>
</reference>
<evidence type="ECO:0000256" key="2">
    <source>
        <dbReference type="ARBA" id="ARBA00022679"/>
    </source>
</evidence>
<dbReference type="Gene3D" id="3.40.50.2000">
    <property type="entry name" value="Glycogen Phosphorylase B"/>
    <property type="match status" value="2"/>
</dbReference>
<organism evidence="4 5">
    <name type="scientific">Agromyces rhizosphaerae</name>
    <dbReference type="NCBI Taxonomy" id="88374"/>
    <lineage>
        <taxon>Bacteria</taxon>
        <taxon>Bacillati</taxon>
        <taxon>Actinomycetota</taxon>
        <taxon>Actinomycetes</taxon>
        <taxon>Micrococcales</taxon>
        <taxon>Microbacteriaceae</taxon>
        <taxon>Agromyces</taxon>
    </lineage>
</organism>
<evidence type="ECO:0000313" key="4">
    <source>
        <dbReference type="EMBL" id="GLI26105.1"/>
    </source>
</evidence>
<evidence type="ECO:0000256" key="1">
    <source>
        <dbReference type="ARBA" id="ARBA00022676"/>
    </source>
</evidence>
<dbReference type="SUPFAM" id="SSF53756">
    <property type="entry name" value="UDP-Glycosyltransferase/glycogen phosphorylase"/>
    <property type="match status" value="1"/>
</dbReference>
<dbReference type="PANTHER" id="PTHR46401">
    <property type="entry name" value="GLYCOSYLTRANSFERASE WBBK-RELATED"/>
    <property type="match status" value="1"/>
</dbReference>
<keyword evidence="1" id="KW-0328">Glycosyltransferase</keyword>
<dbReference type="Proteomes" id="UP001144396">
    <property type="component" value="Unassembled WGS sequence"/>
</dbReference>
<dbReference type="Pfam" id="PF13439">
    <property type="entry name" value="Glyco_transf_4"/>
    <property type="match status" value="1"/>
</dbReference>
<dbReference type="GO" id="GO:0016757">
    <property type="term" value="F:glycosyltransferase activity"/>
    <property type="evidence" value="ECO:0007669"/>
    <property type="project" value="UniProtKB-KW"/>
</dbReference>
<dbReference type="InterPro" id="IPR028098">
    <property type="entry name" value="Glyco_trans_4-like_N"/>
</dbReference>
<proteinExistence type="predicted"/>
<evidence type="ECO:0000259" key="3">
    <source>
        <dbReference type="Pfam" id="PF13439"/>
    </source>
</evidence>
<accession>A0A9W6CUV0</accession>
<protein>
    <submittedName>
        <fullName evidence="4">Glycosyl transferase family 1</fullName>
    </submittedName>
</protein>
<dbReference type="AlphaFoldDB" id="A0A9W6CUV0"/>
<comment type="caution">
    <text evidence="4">The sequence shown here is derived from an EMBL/GenBank/DDBJ whole genome shotgun (WGS) entry which is preliminary data.</text>
</comment>
<dbReference type="RefSeq" id="WP_281882104.1">
    <property type="nucleotide sequence ID" value="NZ_BSDP01000001.1"/>
</dbReference>
<dbReference type="GO" id="GO:0009103">
    <property type="term" value="P:lipopolysaccharide biosynthetic process"/>
    <property type="evidence" value="ECO:0007669"/>
    <property type="project" value="TreeGrafter"/>
</dbReference>